<organism evidence="1">
    <name type="scientific">Rhizobium sp. ZPR3</name>
    <dbReference type="NCBI Taxonomy" id="3158967"/>
    <lineage>
        <taxon>Bacteria</taxon>
        <taxon>Pseudomonadati</taxon>
        <taxon>Pseudomonadota</taxon>
        <taxon>Alphaproteobacteria</taxon>
        <taxon>Hyphomicrobiales</taxon>
        <taxon>Rhizobiaceae</taxon>
        <taxon>Rhizobium/Agrobacterium group</taxon>
        <taxon>Rhizobium</taxon>
    </lineage>
</organism>
<accession>A0AAU7RUW3</accession>
<protein>
    <submittedName>
        <fullName evidence="1">Uncharacterized protein</fullName>
    </submittedName>
</protein>
<name>A0AAU7RUW3_9HYPH</name>
<dbReference type="AlphaFoldDB" id="A0AAU7RUW3"/>
<proteinExistence type="predicted"/>
<gene>
    <name evidence="1" type="ORF">ABM479_05640</name>
</gene>
<sequence>MDCDKVKVYVCPVVGREKEIAKIKEIIVSLGSDIVCSEKQDLVGFRQCVDQADVVAILICAETDNEAYREVIEYAAKTGKRVVGIWLEDGAAPRLPAILDRLGDGAILPTKENIEKAVICGDSIWQLPAGDERPTQRTPRHKG</sequence>
<reference evidence="1" key="1">
    <citation type="submission" date="2024-06" db="EMBL/GenBank/DDBJ databases">
        <authorList>
            <person name="Li T."/>
            <person name="Gao R."/>
        </authorList>
    </citation>
    <scope>NUCLEOTIDE SEQUENCE</scope>
    <source>
        <strain evidence="1">ZPR3</strain>
    </source>
</reference>
<evidence type="ECO:0000313" key="1">
    <source>
        <dbReference type="EMBL" id="XBT93946.1"/>
    </source>
</evidence>
<dbReference type="EMBL" id="CP157960">
    <property type="protein sequence ID" value="XBT93946.1"/>
    <property type="molecule type" value="Genomic_DNA"/>
</dbReference>
<dbReference type="RefSeq" id="WP_349958066.1">
    <property type="nucleotide sequence ID" value="NZ_CP157960.1"/>
</dbReference>